<comment type="similarity">
    <text evidence="8 9">Belongs to the TonB-dependent receptor family.</text>
</comment>
<evidence type="ECO:0000256" key="10">
    <source>
        <dbReference type="SAM" id="MobiDB-lite"/>
    </source>
</evidence>
<keyword evidence="5 9" id="KW-0798">TonB box</keyword>
<evidence type="ECO:0000256" key="9">
    <source>
        <dbReference type="RuleBase" id="RU003357"/>
    </source>
</evidence>
<dbReference type="NCBIfam" id="TIGR04056">
    <property type="entry name" value="OMP_RagA_SusC"/>
    <property type="match status" value="1"/>
</dbReference>
<evidence type="ECO:0000256" key="7">
    <source>
        <dbReference type="ARBA" id="ARBA00023237"/>
    </source>
</evidence>
<evidence type="ECO:0000313" key="15">
    <source>
        <dbReference type="Proteomes" id="UP001350005"/>
    </source>
</evidence>
<feature type="region of interest" description="Disordered" evidence="10">
    <location>
        <begin position="105"/>
        <end position="129"/>
    </location>
</feature>
<feature type="domain" description="TonB-dependent receptor-like beta-barrel" evidence="12">
    <location>
        <begin position="448"/>
        <end position="999"/>
    </location>
</feature>
<evidence type="ECO:0000256" key="4">
    <source>
        <dbReference type="ARBA" id="ARBA00022692"/>
    </source>
</evidence>
<dbReference type="InterPro" id="IPR012910">
    <property type="entry name" value="Plug_dom"/>
</dbReference>
<proteinExistence type="inferred from homology"/>
<evidence type="ECO:0000259" key="13">
    <source>
        <dbReference type="Pfam" id="PF07715"/>
    </source>
</evidence>
<accession>A0ABU7QTV5</accession>
<evidence type="ECO:0000256" key="8">
    <source>
        <dbReference type="PROSITE-ProRule" id="PRU01360"/>
    </source>
</evidence>
<dbReference type="PROSITE" id="PS52016">
    <property type="entry name" value="TONB_DEPENDENT_REC_3"/>
    <property type="match status" value="1"/>
</dbReference>
<evidence type="ECO:0000256" key="2">
    <source>
        <dbReference type="ARBA" id="ARBA00022448"/>
    </source>
</evidence>
<dbReference type="Gene3D" id="2.40.170.20">
    <property type="entry name" value="TonB-dependent receptor, beta-barrel domain"/>
    <property type="match status" value="1"/>
</dbReference>
<evidence type="ECO:0000256" key="1">
    <source>
        <dbReference type="ARBA" id="ARBA00004571"/>
    </source>
</evidence>
<keyword evidence="11" id="KW-0732">Signal</keyword>
<keyword evidence="2 8" id="KW-0813">Transport</keyword>
<dbReference type="InterPro" id="IPR023997">
    <property type="entry name" value="TonB-dep_OMP_SusC/RagA_CS"/>
</dbReference>
<gene>
    <name evidence="14" type="ORF">V2E39_01385</name>
</gene>
<evidence type="ECO:0000256" key="6">
    <source>
        <dbReference type="ARBA" id="ARBA00023136"/>
    </source>
</evidence>
<organism evidence="14 15">
    <name type="scientific">Chryseobacterium arthrosphaerae</name>
    <dbReference type="NCBI Taxonomy" id="651561"/>
    <lineage>
        <taxon>Bacteria</taxon>
        <taxon>Pseudomonadati</taxon>
        <taxon>Bacteroidota</taxon>
        <taxon>Flavobacteriia</taxon>
        <taxon>Flavobacteriales</taxon>
        <taxon>Weeksellaceae</taxon>
        <taxon>Chryseobacterium group</taxon>
        <taxon>Chryseobacterium</taxon>
    </lineage>
</organism>
<dbReference type="PROSITE" id="PS51257">
    <property type="entry name" value="PROKAR_LIPOPROTEIN"/>
    <property type="match status" value="1"/>
</dbReference>
<dbReference type="SUPFAM" id="SSF56935">
    <property type="entry name" value="Porins"/>
    <property type="match status" value="1"/>
</dbReference>
<feature type="domain" description="TonB-dependent receptor plug" evidence="13">
    <location>
        <begin position="151"/>
        <end position="283"/>
    </location>
</feature>
<dbReference type="NCBIfam" id="TIGR04057">
    <property type="entry name" value="SusC_RagA_signa"/>
    <property type="match status" value="1"/>
</dbReference>
<dbReference type="InterPro" id="IPR039426">
    <property type="entry name" value="TonB-dep_rcpt-like"/>
</dbReference>
<dbReference type="Pfam" id="PF07715">
    <property type="entry name" value="Plug"/>
    <property type="match status" value="1"/>
</dbReference>
<protein>
    <submittedName>
        <fullName evidence="14">SusC/RagA family TonB-linked outer membrane protein</fullName>
    </submittedName>
</protein>
<dbReference type="InterPro" id="IPR036942">
    <property type="entry name" value="Beta-barrel_TonB_sf"/>
</dbReference>
<dbReference type="InterPro" id="IPR000531">
    <property type="entry name" value="Beta-barrel_TonB"/>
</dbReference>
<evidence type="ECO:0000256" key="3">
    <source>
        <dbReference type="ARBA" id="ARBA00022452"/>
    </source>
</evidence>
<dbReference type="Proteomes" id="UP001350005">
    <property type="component" value="Unassembled WGS sequence"/>
</dbReference>
<reference evidence="14 15" key="1">
    <citation type="submission" date="2024-01" db="EMBL/GenBank/DDBJ databases">
        <title>Whole genome of Chryseobacterium arthrosphaerae NNCa 2741.</title>
        <authorList>
            <person name="Boriskina E.V."/>
            <person name="Gordinskaya N.A."/>
            <person name="Kropotov V.S."/>
            <person name="Alekseeva A.E."/>
            <person name="Makhova M.A."/>
            <person name="Kryazhev D.V."/>
            <person name="Shkurkina I.S."/>
        </authorList>
    </citation>
    <scope>NUCLEOTIDE SEQUENCE [LARGE SCALE GENOMIC DNA]</scope>
    <source>
        <strain evidence="14 15">NNCa 2741</strain>
    </source>
</reference>
<dbReference type="Pfam" id="PF00593">
    <property type="entry name" value="TonB_dep_Rec_b-barrel"/>
    <property type="match status" value="1"/>
</dbReference>
<feature type="chain" id="PRO_5046906196" evidence="11">
    <location>
        <begin position="24"/>
        <end position="1032"/>
    </location>
</feature>
<dbReference type="EMBL" id="JAZGJU010000002">
    <property type="protein sequence ID" value="MEE6126032.1"/>
    <property type="molecule type" value="Genomic_DNA"/>
</dbReference>
<feature type="compositionally biased region" description="Polar residues" evidence="10">
    <location>
        <begin position="110"/>
        <end position="121"/>
    </location>
</feature>
<evidence type="ECO:0000256" key="5">
    <source>
        <dbReference type="ARBA" id="ARBA00023077"/>
    </source>
</evidence>
<feature type="signal peptide" evidence="11">
    <location>
        <begin position="1"/>
        <end position="23"/>
    </location>
</feature>
<dbReference type="Gene3D" id="2.170.130.10">
    <property type="entry name" value="TonB-dependent receptor, plug domain"/>
    <property type="match status" value="1"/>
</dbReference>
<keyword evidence="15" id="KW-1185">Reference proteome</keyword>
<evidence type="ECO:0000259" key="12">
    <source>
        <dbReference type="Pfam" id="PF00593"/>
    </source>
</evidence>
<evidence type="ECO:0000256" key="11">
    <source>
        <dbReference type="SAM" id="SignalP"/>
    </source>
</evidence>
<keyword evidence="6 8" id="KW-0472">Membrane</keyword>
<dbReference type="RefSeq" id="WP_330937248.1">
    <property type="nucleotide sequence ID" value="NZ_JAZGJU010000002.1"/>
</dbReference>
<evidence type="ECO:0000313" key="14">
    <source>
        <dbReference type="EMBL" id="MEE6126032.1"/>
    </source>
</evidence>
<dbReference type="InterPro" id="IPR023996">
    <property type="entry name" value="TonB-dep_OMP_SusC/RagA"/>
</dbReference>
<keyword evidence="3 8" id="KW-1134">Transmembrane beta strand</keyword>
<name>A0ABU7QTV5_9FLAO</name>
<keyword evidence="4 8" id="KW-0812">Transmembrane</keyword>
<comment type="caution">
    <text evidence="14">The sequence shown here is derived from an EMBL/GenBank/DDBJ whole genome shotgun (WGS) entry which is preliminary data.</text>
</comment>
<keyword evidence="7 8" id="KW-0998">Cell outer membrane</keyword>
<sequence length="1032" mass="114998">MKKICSAVLLILFLSIACQGLYAQEKLSTKRVNFETGKTTASEAVGKFLSENVKDKIYSNDDLKDYSVQPTKCKNELVMDCLNKILRDVPVETFIDNNSVIIRPKKDSPKASTTELSQQSTAHRDTVSESSDIHTIDEITINAGYYKVRDKDKTGSIAKVSARDIENQPVTNVLSTVQGRMSGVNIVQNSGVPGAGFEIQIRGQNSLRTGSFTEQNGNVPLYVVDGVPFSEISPQKSQISSTIIPGGNINPLNTINPNDIESIEVLKDADATAIYGSRGANGVILITTKKGKSGKVSLNFSTNYGISEAISNLTLLNKDQYLNMRRTAYKNDGIATYPSNAYDVNGVWDQQNGIDWQKILIGKKATTSNTQLSANGGSKNTNFLVSLGHNEQTTVYGQDFKYTSNNFSSNLSHRSEDNRFQINVSNLFTQQKNNVIYSDLTTRAFTLSPISPQLYNPDGSLNWANNTFTNPLAAYNASYNNDTKLFQTNLNSEYKLFKDFKLKVNAGLNYTTIDELALQPNTIYNPNIGSGLSSANSQARQKKQNIFSFIIEPQMNWSKSWGNHNLQILFGGTFQSMVRDTEEELGFGFESNQFISNIAAAKTLMKLENSNIEYKYAAIYGRLNYQLKDKYILNLTGRRDGSSRFGPNNRFANFGAIGAAWNFSKENLLKNLEWLSTGKLRASYGSAGSDNIGDFQFLNNYIVSSTLIYNNITGLSPSRLYNPDYSWEITKKMEAAVELGFFKNRLNLSTALYRNRSSSQLVGYQLSAVTGFSNVMANLNATIENKGLEIEITGRPIAKKDLQWESSFNISFPSNELLSFPGLAGSSYANQYVIGQPTNIVKLYQFEGIDPSTGQYRFKDFNGDGKITSPEDRQVVADIGIKYFGGWSNNFRYKNWDLSILFQFVKKKGWNYNSIMSLPGTMSNQPTQVLDVWSPQNPTGYYMPYSTVNTNIHNLFRTSTAAVSDASFIRLKNIQLAYTIPLAEGIFKNAKIYFQGQNLLTWTNFFGVDPEALTSGFLPPLRTYSFGIQFNL</sequence>
<comment type="subcellular location">
    <subcellularLocation>
        <location evidence="1 8">Cell outer membrane</location>
        <topology evidence="1 8">Multi-pass membrane protein</topology>
    </subcellularLocation>
</comment>
<dbReference type="InterPro" id="IPR037066">
    <property type="entry name" value="Plug_dom_sf"/>
</dbReference>